<keyword evidence="3" id="KW-1185">Reference proteome</keyword>
<dbReference type="RefSeq" id="YP_010110788.1">
    <property type="nucleotide sequence ID" value="NC_055874.1"/>
</dbReference>
<accession>A0A7M1S045</accession>
<feature type="transmembrane region" description="Helical" evidence="1">
    <location>
        <begin position="12"/>
        <end position="38"/>
    </location>
</feature>
<dbReference type="KEGG" id="vg:65129108"/>
<evidence type="ECO:0000313" key="2">
    <source>
        <dbReference type="EMBL" id="QOR58630.1"/>
    </source>
</evidence>
<proteinExistence type="predicted"/>
<name>A0A7M1S045_9CAUD</name>
<protein>
    <submittedName>
        <fullName evidence="2">Uncharacterized protein</fullName>
    </submittedName>
</protein>
<sequence>MKNKIVWRIGLIMMILLLLIIVVVIGAVIHTGCTILGIG</sequence>
<organism evidence="2 3">
    <name type="scientific">uncultured phage cr3_1</name>
    <dbReference type="NCBI Taxonomy" id="2772065"/>
    <lineage>
        <taxon>Viruses</taxon>
        <taxon>Duplodnaviria</taxon>
        <taxon>Heunggongvirae</taxon>
        <taxon>Uroviricota</taxon>
        <taxon>Caudoviricetes</taxon>
        <taxon>Crassvirales</taxon>
        <taxon>Intestiviridae</taxon>
        <taxon>Crudevirinae</taxon>
        <taxon>Diorhovirus</taxon>
        <taxon>Diorhovirus intestinalis</taxon>
    </lineage>
</organism>
<dbReference type="Proteomes" id="UP000594037">
    <property type="component" value="Segment"/>
</dbReference>
<dbReference type="GeneID" id="65129108"/>
<reference evidence="2 3" key="1">
    <citation type="submission" date="2020-07" db="EMBL/GenBank/DDBJ databases">
        <title>Taxonomic proposal: Crassvirales, a new order of highly abundant and diverse bacterial viruses.</title>
        <authorList>
            <person name="Shkoporov A.N."/>
            <person name="Stockdale S.R."/>
            <person name="Guerin E."/>
            <person name="Ross R.P."/>
            <person name="Hill C."/>
        </authorList>
    </citation>
    <scope>NUCLEOTIDE SEQUENCE [LARGE SCALE GENOMIC DNA]</scope>
</reference>
<keyword evidence="1" id="KW-0812">Transmembrane</keyword>
<keyword evidence="1" id="KW-0472">Membrane</keyword>
<evidence type="ECO:0000313" key="3">
    <source>
        <dbReference type="Proteomes" id="UP000594037"/>
    </source>
</evidence>
<evidence type="ECO:0000256" key="1">
    <source>
        <dbReference type="SAM" id="Phobius"/>
    </source>
</evidence>
<keyword evidence="1" id="KW-1133">Transmembrane helix</keyword>
<dbReference type="EMBL" id="MT774381">
    <property type="protein sequence ID" value="QOR58630.1"/>
    <property type="molecule type" value="Genomic_DNA"/>
</dbReference>